<name>A0A9P6DG06_9AGAM</name>
<keyword evidence="2" id="KW-1185">Reference proteome</keyword>
<evidence type="ECO:0000313" key="2">
    <source>
        <dbReference type="Proteomes" id="UP000886523"/>
    </source>
</evidence>
<accession>A0A9P6DG06</accession>
<evidence type="ECO:0000313" key="1">
    <source>
        <dbReference type="EMBL" id="KAF9503122.1"/>
    </source>
</evidence>
<protein>
    <submittedName>
        <fullName evidence="1">Uncharacterized protein</fullName>
    </submittedName>
</protein>
<dbReference type="Proteomes" id="UP000886523">
    <property type="component" value="Unassembled WGS sequence"/>
</dbReference>
<dbReference type="AlphaFoldDB" id="A0A9P6DG06"/>
<organism evidence="1 2">
    <name type="scientific">Hydnum rufescens UP504</name>
    <dbReference type="NCBI Taxonomy" id="1448309"/>
    <lineage>
        <taxon>Eukaryota</taxon>
        <taxon>Fungi</taxon>
        <taxon>Dikarya</taxon>
        <taxon>Basidiomycota</taxon>
        <taxon>Agaricomycotina</taxon>
        <taxon>Agaricomycetes</taxon>
        <taxon>Cantharellales</taxon>
        <taxon>Hydnaceae</taxon>
        <taxon>Hydnum</taxon>
    </lineage>
</organism>
<proteinExistence type="predicted"/>
<dbReference type="EMBL" id="MU129439">
    <property type="protein sequence ID" value="KAF9503122.1"/>
    <property type="molecule type" value="Genomic_DNA"/>
</dbReference>
<gene>
    <name evidence="1" type="ORF">BS47DRAFT_1402729</name>
</gene>
<reference evidence="1" key="1">
    <citation type="journal article" date="2020" name="Nat. Commun.">
        <title>Large-scale genome sequencing of mycorrhizal fungi provides insights into the early evolution of symbiotic traits.</title>
        <authorList>
            <person name="Miyauchi S."/>
            <person name="Kiss E."/>
            <person name="Kuo A."/>
            <person name="Drula E."/>
            <person name="Kohler A."/>
            <person name="Sanchez-Garcia M."/>
            <person name="Morin E."/>
            <person name="Andreopoulos B."/>
            <person name="Barry K.W."/>
            <person name="Bonito G."/>
            <person name="Buee M."/>
            <person name="Carver A."/>
            <person name="Chen C."/>
            <person name="Cichocki N."/>
            <person name="Clum A."/>
            <person name="Culley D."/>
            <person name="Crous P.W."/>
            <person name="Fauchery L."/>
            <person name="Girlanda M."/>
            <person name="Hayes R.D."/>
            <person name="Keri Z."/>
            <person name="LaButti K."/>
            <person name="Lipzen A."/>
            <person name="Lombard V."/>
            <person name="Magnuson J."/>
            <person name="Maillard F."/>
            <person name="Murat C."/>
            <person name="Nolan M."/>
            <person name="Ohm R.A."/>
            <person name="Pangilinan J."/>
            <person name="Pereira M.F."/>
            <person name="Perotto S."/>
            <person name="Peter M."/>
            <person name="Pfister S."/>
            <person name="Riley R."/>
            <person name="Sitrit Y."/>
            <person name="Stielow J.B."/>
            <person name="Szollosi G."/>
            <person name="Zifcakova L."/>
            <person name="Stursova M."/>
            <person name="Spatafora J.W."/>
            <person name="Tedersoo L."/>
            <person name="Vaario L.M."/>
            <person name="Yamada A."/>
            <person name="Yan M."/>
            <person name="Wang P."/>
            <person name="Xu J."/>
            <person name="Bruns T."/>
            <person name="Baldrian P."/>
            <person name="Vilgalys R."/>
            <person name="Dunand C."/>
            <person name="Henrissat B."/>
            <person name="Grigoriev I.V."/>
            <person name="Hibbett D."/>
            <person name="Nagy L.G."/>
            <person name="Martin F.M."/>
        </authorList>
    </citation>
    <scope>NUCLEOTIDE SEQUENCE</scope>
    <source>
        <strain evidence="1">UP504</strain>
    </source>
</reference>
<sequence>MAKESSAVCQPPVALVQKGGTPHLRAVIARLFAKQEDCEEARRREQIVNVWLVRFEGGQGLSPTSVWLAQLESPSSCNVGNPQGTPFEARSPPRLPNAAFAAAKDRPTFPFAPVSVLTGRVPSVGASCDVTEEPVRCSPYVKERALFYRRKSFKSVAPAR</sequence>
<comment type="caution">
    <text evidence="1">The sequence shown here is derived from an EMBL/GenBank/DDBJ whole genome shotgun (WGS) entry which is preliminary data.</text>
</comment>